<dbReference type="EMBL" id="BJNE01000015">
    <property type="protein sequence ID" value="GEC13594.1"/>
    <property type="molecule type" value="Genomic_DNA"/>
</dbReference>
<comment type="caution">
    <text evidence="1">The sequence shown here is derived from an EMBL/GenBank/DDBJ whole genome shotgun (WGS) entry which is preliminary data.</text>
</comment>
<dbReference type="RefSeq" id="WP_141358677.1">
    <property type="nucleotide sequence ID" value="NZ_BAAAWM010000001.1"/>
</dbReference>
<evidence type="ECO:0000313" key="2">
    <source>
        <dbReference type="Proteomes" id="UP000316242"/>
    </source>
</evidence>
<accession>A0ABQ0RP56</accession>
<organism evidence="1 2">
    <name type="scientific">Glutamicibacter nicotianae</name>
    <name type="common">Arthrobacter nicotianae</name>
    <dbReference type="NCBI Taxonomy" id="37929"/>
    <lineage>
        <taxon>Bacteria</taxon>
        <taxon>Bacillati</taxon>
        <taxon>Actinomycetota</taxon>
        <taxon>Actinomycetes</taxon>
        <taxon>Micrococcales</taxon>
        <taxon>Micrococcaceae</taxon>
        <taxon>Glutamicibacter</taxon>
    </lineage>
</organism>
<sequence>MTSKFSAARVVLLALAAVIVALVIAALLVVSLRPAPQAHAENTPEGVVQRYLMAFEAEDLPAMQGYVMEGESRTLCNPEPYATQPLDVQLLSSTVGTASATVHTRFDSGDARFLPWPDLSSYEDAFELRKVNGTWLIDRMPWQVGLCTAEEMGY</sequence>
<keyword evidence="2" id="KW-1185">Reference proteome</keyword>
<gene>
    <name evidence="1" type="ORF">ANI01nite_27970</name>
</gene>
<evidence type="ECO:0008006" key="3">
    <source>
        <dbReference type="Google" id="ProtNLM"/>
    </source>
</evidence>
<name>A0ABQ0RP56_GLUNI</name>
<reference evidence="1 2" key="1">
    <citation type="submission" date="2019-06" db="EMBL/GenBank/DDBJ databases">
        <title>Whole genome shotgun sequence of Glutamicibacter nicotianae NBRC 14234.</title>
        <authorList>
            <person name="Hosoyama A."/>
            <person name="Uohara A."/>
            <person name="Ohji S."/>
            <person name="Ichikawa N."/>
        </authorList>
    </citation>
    <scope>NUCLEOTIDE SEQUENCE [LARGE SCALE GENOMIC DNA]</scope>
    <source>
        <strain evidence="1 2">NBRC 14234</strain>
    </source>
</reference>
<proteinExistence type="predicted"/>
<protein>
    <recommendedName>
        <fullName evidence="3">DUF4878 domain-containing protein</fullName>
    </recommendedName>
</protein>
<evidence type="ECO:0000313" key="1">
    <source>
        <dbReference type="EMBL" id="GEC13594.1"/>
    </source>
</evidence>
<dbReference type="Proteomes" id="UP000316242">
    <property type="component" value="Unassembled WGS sequence"/>
</dbReference>